<name>A0A8C1TXH8_CYPCA</name>
<accession>A0A8C1TXH8</accession>
<keyword evidence="2" id="KW-0732">Signal</keyword>
<dbReference type="PROSITE" id="PS50835">
    <property type="entry name" value="IG_LIKE"/>
    <property type="match status" value="1"/>
</dbReference>
<dbReference type="Gene3D" id="2.60.40.10">
    <property type="entry name" value="Immunoglobulins"/>
    <property type="match status" value="1"/>
</dbReference>
<feature type="signal peptide" evidence="2">
    <location>
        <begin position="1"/>
        <end position="17"/>
    </location>
</feature>
<evidence type="ECO:0000256" key="2">
    <source>
        <dbReference type="SAM" id="SignalP"/>
    </source>
</evidence>
<dbReference type="Ensembl" id="ENSCCRT00015029842.1">
    <property type="protein sequence ID" value="ENSCCRP00015028823.1"/>
    <property type="gene ID" value="ENSCCRG00015012123.1"/>
</dbReference>
<keyword evidence="1" id="KW-0393">Immunoglobulin domain</keyword>
<proteinExistence type="predicted"/>
<dbReference type="InterPro" id="IPR007110">
    <property type="entry name" value="Ig-like_dom"/>
</dbReference>
<dbReference type="InterPro" id="IPR003597">
    <property type="entry name" value="Ig_C1-set"/>
</dbReference>
<sequence>MISPILILGTLLGSVQSPESLSVKPRDSASISCTGTSGAPKLLTYGPEDAGDYYCMGAYSDMFTCATTSYKNQTKTAARPALTVLPPSRDELQQGKATVLCVASKGFPSDWKLSWKVDGSSRSSGVHLSPSQLPSQLQKDRLYSWSSSLSLTETGKTCCGC</sequence>
<evidence type="ECO:0000313" key="4">
    <source>
        <dbReference type="Ensembl" id="ENSCCRP00015028823.1"/>
    </source>
</evidence>
<feature type="domain" description="Ig-like" evidence="3">
    <location>
        <begin position="80"/>
        <end position="161"/>
    </location>
</feature>
<dbReference type="Pfam" id="PF07654">
    <property type="entry name" value="C1-set"/>
    <property type="match status" value="1"/>
</dbReference>
<dbReference type="InterPro" id="IPR036179">
    <property type="entry name" value="Ig-like_dom_sf"/>
</dbReference>
<dbReference type="Proteomes" id="UP000694700">
    <property type="component" value="Unplaced"/>
</dbReference>
<dbReference type="AlphaFoldDB" id="A0A8C1TXH8"/>
<evidence type="ECO:0000259" key="3">
    <source>
        <dbReference type="PROSITE" id="PS50835"/>
    </source>
</evidence>
<dbReference type="InterPro" id="IPR050380">
    <property type="entry name" value="Immune_Resp_Modulators"/>
</dbReference>
<feature type="chain" id="PRO_5033991162" description="Ig-like domain-containing protein" evidence="2">
    <location>
        <begin position="18"/>
        <end position="161"/>
    </location>
</feature>
<dbReference type="InterPro" id="IPR013783">
    <property type="entry name" value="Ig-like_fold"/>
</dbReference>
<organism evidence="4 5">
    <name type="scientific">Cyprinus carpio</name>
    <name type="common">Common carp</name>
    <dbReference type="NCBI Taxonomy" id="7962"/>
    <lineage>
        <taxon>Eukaryota</taxon>
        <taxon>Metazoa</taxon>
        <taxon>Chordata</taxon>
        <taxon>Craniata</taxon>
        <taxon>Vertebrata</taxon>
        <taxon>Euteleostomi</taxon>
        <taxon>Actinopterygii</taxon>
        <taxon>Neopterygii</taxon>
        <taxon>Teleostei</taxon>
        <taxon>Ostariophysi</taxon>
        <taxon>Cypriniformes</taxon>
        <taxon>Cyprinidae</taxon>
        <taxon>Cyprininae</taxon>
        <taxon>Cyprinus</taxon>
    </lineage>
</organism>
<evidence type="ECO:0000313" key="5">
    <source>
        <dbReference type="Proteomes" id="UP000694700"/>
    </source>
</evidence>
<dbReference type="PANTHER" id="PTHR23411">
    <property type="entry name" value="TAPASIN"/>
    <property type="match status" value="1"/>
</dbReference>
<dbReference type="SUPFAM" id="SSF48726">
    <property type="entry name" value="Immunoglobulin"/>
    <property type="match status" value="2"/>
</dbReference>
<reference evidence="4" key="1">
    <citation type="submission" date="2025-08" db="UniProtKB">
        <authorList>
            <consortium name="Ensembl"/>
        </authorList>
    </citation>
    <scope>IDENTIFICATION</scope>
</reference>
<protein>
    <recommendedName>
        <fullName evidence="3">Ig-like domain-containing protein</fullName>
    </recommendedName>
</protein>
<evidence type="ECO:0000256" key="1">
    <source>
        <dbReference type="ARBA" id="ARBA00023319"/>
    </source>
</evidence>